<feature type="compositionally biased region" description="Polar residues" evidence="5">
    <location>
        <begin position="336"/>
        <end position="361"/>
    </location>
</feature>
<feature type="region of interest" description="Disordered" evidence="5">
    <location>
        <begin position="197"/>
        <end position="308"/>
    </location>
</feature>
<evidence type="ECO:0000313" key="8">
    <source>
        <dbReference type="Proteomes" id="UP000198323"/>
    </source>
</evidence>
<feature type="region of interest" description="Disordered" evidence="5">
    <location>
        <begin position="491"/>
        <end position="1066"/>
    </location>
</feature>
<feature type="compositionally biased region" description="Pro residues" evidence="5">
    <location>
        <begin position="974"/>
        <end position="987"/>
    </location>
</feature>
<evidence type="ECO:0000256" key="1">
    <source>
        <dbReference type="ARBA" id="ARBA00004123"/>
    </source>
</evidence>
<comment type="similarity">
    <text evidence="2">Belongs to the AF4 family.</text>
</comment>
<feature type="compositionally biased region" description="Basic and acidic residues" evidence="5">
    <location>
        <begin position="656"/>
        <end position="665"/>
    </location>
</feature>
<keyword evidence="8" id="KW-1185">Reference proteome</keyword>
<evidence type="ECO:0000256" key="5">
    <source>
        <dbReference type="SAM" id="MobiDB-lite"/>
    </source>
</evidence>
<feature type="compositionally biased region" description="Polar residues" evidence="5">
    <location>
        <begin position="646"/>
        <end position="655"/>
    </location>
</feature>
<dbReference type="InterPro" id="IPR043639">
    <property type="entry name" value="AF4_int"/>
</dbReference>
<dbReference type="Pfam" id="PF18876">
    <property type="entry name" value="AFF4_CHD"/>
    <property type="match status" value="1"/>
</dbReference>
<feature type="compositionally biased region" description="Basic and acidic residues" evidence="5">
    <location>
        <begin position="729"/>
        <end position="742"/>
    </location>
</feature>
<dbReference type="PANTHER" id="PTHR10528">
    <property type="entry name" value="AF4/FMR2 FAMILY MEMBER"/>
    <property type="match status" value="1"/>
</dbReference>
<evidence type="ECO:0000313" key="7">
    <source>
        <dbReference type="EMBL" id="OXB65981.1"/>
    </source>
</evidence>
<feature type="compositionally biased region" description="Basic and acidic residues" evidence="5">
    <location>
        <begin position="208"/>
        <end position="220"/>
    </location>
</feature>
<dbReference type="PANTHER" id="PTHR10528:SF6">
    <property type="entry name" value="AF4_FMR2 FAMILY MEMBER 1"/>
    <property type="match status" value="1"/>
</dbReference>
<feature type="compositionally biased region" description="Acidic residues" evidence="5">
    <location>
        <begin position="547"/>
        <end position="556"/>
    </location>
</feature>
<keyword evidence="4" id="KW-0539">Nucleus</keyword>
<dbReference type="EMBL" id="MCFN01000076">
    <property type="protein sequence ID" value="OXB65981.1"/>
    <property type="molecule type" value="Genomic_DNA"/>
</dbReference>
<accession>A0A226NEK1</accession>
<feature type="region of interest" description="Disordered" evidence="5">
    <location>
        <begin position="332"/>
        <end position="374"/>
    </location>
</feature>
<feature type="non-terminal residue" evidence="7">
    <location>
        <position position="1299"/>
    </location>
</feature>
<dbReference type="InterPro" id="IPR043640">
    <property type="entry name" value="AF4/FMR2_CHD"/>
</dbReference>
<dbReference type="Pfam" id="PF18875">
    <property type="entry name" value="AF4_int"/>
    <property type="match status" value="1"/>
</dbReference>
<organism evidence="7 8">
    <name type="scientific">Callipepla squamata</name>
    <name type="common">Scaled quail</name>
    <dbReference type="NCBI Taxonomy" id="9009"/>
    <lineage>
        <taxon>Eukaryota</taxon>
        <taxon>Metazoa</taxon>
        <taxon>Chordata</taxon>
        <taxon>Craniata</taxon>
        <taxon>Vertebrata</taxon>
        <taxon>Euteleostomi</taxon>
        <taxon>Archelosauria</taxon>
        <taxon>Archosauria</taxon>
        <taxon>Dinosauria</taxon>
        <taxon>Saurischia</taxon>
        <taxon>Theropoda</taxon>
        <taxon>Coelurosauria</taxon>
        <taxon>Aves</taxon>
        <taxon>Neognathae</taxon>
        <taxon>Galloanserae</taxon>
        <taxon>Galliformes</taxon>
        <taxon>Odontophoridae</taxon>
        <taxon>Callipepla</taxon>
    </lineage>
</organism>
<dbReference type="InterPro" id="IPR007797">
    <property type="entry name" value="AF4/FMR2"/>
</dbReference>
<feature type="compositionally biased region" description="Low complexity" evidence="5">
    <location>
        <begin position="565"/>
        <end position="574"/>
    </location>
</feature>
<feature type="compositionally biased region" description="Basic and acidic residues" evidence="5">
    <location>
        <begin position="890"/>
        <end position="919"/>
    </location>
</feature>
<feature type="compositionally biased region" description="Pro residues" evidence="5">
    <location>
        <begin position="236"/>
        <end position="246"/>
    </location>
</feature>
<dbReference type="Proteomes" id="UP000198323">
    <property type="component" value="Unassembled WGS sequence"/>
</dbReference>
<feature type="compositionally biased region" description="Basic residues" evidence="5">
    <location>
        <begin position="784"/>
        <end position="794"/>
    </location>
</feature>
<proteinExistence type="inferred from homology"/>
<sequence>MAESCQRKAWLREQLVLKEVVKKPSLESLLQPEMGLCPKGLIVAANLCLDHREEEFIVTVFLVAGVAGKGKDSGDRRKPALLACSCCIFVMELNTVGVCVPKRVCNLTMCTGLYNEDRNLLRIQERQRRNQEALQEKDKFPENTPLFPEPYKMSHSVLLFQTNKEDELSSRIQNMLGSYDDLQDLINDRCHQSLVGIPESIIPQIPQRKPDRSSFPEKTSRTLPSSFHHATRYPYMGPPVIAPPRPGHYASHQKAQPGTGPAPGWHTKNHSSSSSWSQGQEHKRGRPDSHAGSYHNRTDRHPAGGVRAPEPQATLLELSPLLPSLSSPVAPLSPLHSIQHTNSRSQSSSKGRGPTYPQSPQDRAAGSRENKSQDNSAVILAGTTQPSSQTFPPPLPSKTSAMQQKPTAYVRPMDGQEQAPVESPDLKPLLEEYHGEPYESISDLKANTKARLSKLKISSEPTEQTLPSDSQCVEEILKEMTHSWPPLLTAIHTPSAAEPSKFPFPTKESQHVASVAQNHKQYDAPSKTLPSSHPTISVLQEDLQLSDSEESGDDQVVEPPPSSLDPPSALQSQPESVASAHSGSTESESSSDSDSSSDSSETESSSSDSEANDPPRVSAPEQPDPPTSNKWQLDNWLTKVNPPTVPTESPSNTTHTDGHEEDKEQPVSNSSSHEHAEPREPHDRSFIRAAQAPQDVHLPTKLACQKSPVHTKGPSQRQTVGIKRPSKPPVHEEPKGGLKVESEPSPYEIGEQSSRDRPKLKTKSRPKSCDQKELKPQLQEAPKEKKHKSSHHTSAKALQDHRPVRDVSVGSAQEPTLRHLPEGQGTAPTRTSGHRTAAEVKEGFHKEKLPVPTKEKLLSPVRNVPGNASLLVRIDLPLLSRVPQPPGKGDQTKRAEMKEHPGTKEQDLEKKSTDTPDRSFKKRKREKEKDIDRKKRKLSKEAKSLQSSPKKDSSKSKARNASSETQDKDLRQPLPLPPVSPTHPAPKPTKVALKRPRSESGQPPATASTTALDTSNHKDPPSTKQKKMVETPSEQVKDDKGSMGDVTNPLPVPSLPNGTSKPRRPQIKFEKQHLTEYYLEEAKKMKHEADAMMDKTGKAFQYLDAALSFIEYGLALESNAVAPKPAYSIFADTIDLLKYVMTLKPFADVSASSHERVFAVLCMRCQSLLHMAMFRYKRDTAIKYSRILNDHFKSSSRVTQAPSSCVARSTGMPSPHSPVPSPARSMSSQQGSNGSNGCGCNSIGSSVTIPSITSSYVNITSYVLYAYNIWEHADALSKNNKGMWLFFHFSSSILRTTTA</sequence>
<feature type="compositionally biased region" description="Basic and acidic residues" evidence="5">
    <location>
        <begin position="672"/>
        <end position="686"/>
    </location>
</feature>
<feature type="compositionally biased region" description="Low complexity" evidence="5">
    <location>
        <begin position="1227"/>
        <end position="1236"/>
    </location>
</feature>
<protein>
    <recommendedName>
        <fullName evidence="6">AF4/FMR2 C-terminal homology domain-containing protein</fullName>
    </recommendedName>
</protein>
<dbReference type="Gene3D" id="6.10.250.2670">
    <property type="match status" value="1"/>
</dbReference>
<feature type="compositionally biased region" description="Basic and acidic residues" evidence="5">
    <location>
        <begin position="280"/>
        <end position="289"/>
    </location>
</feature>
<comment type="caution">
    <text evidence="7">The sequence shown here is derived from an EMBL/GenBank/DDBJ whole genome shotgun (WGS) entry which is preliminary data.</text>
</comment>
<feature type="region of interest" description="Disordered" evidence="5">
    <location>
        <begin position="1199"/>
        <end position="1236"/>
    </location>
</feature>
<gene>
    <name evidence="7" type="ORF">ASZ78_006636</name>
</gene>
<feature type="compositionally biased region" description="Polar residues" evidence="5">
    <location>
        <begin position="528"/>
        <end position="546"/>
    </location>
</feature>
<feature type="compositionally biased region" description="Polar residues" evidence="5">
    <location>
        <begin position="999"/>
        <end position="1014"/>
    </location>
</feature>
<evidence type="ECO:0000256" key="2">
    <source>
        <dbReference type="ARBA" id="ARBA00007354"/>
    </source>
</evidence>
<feature type="domain" description="AF4/FMR2 C-terminal homology" evidence="6">
    <location>
        <begin position="1059"/>
        <end position="1284"/>
    </location>
</feature>
<feature type="region of interest" description="Disordered" evidence="5">
    <location>
        <begin position="383"/>
        <end position="402"/>
    </location>
</feature>
<dbReference type="STRING" id="9009.A0A226NEK1"/>
<feature type="compositionally biased region" description="Low complexity" evidence="5">
    <location>
        <begin position="584"/>
        <end position="609"/>
    </location>
</feature>
<feature type="compositionally biased region" description="Basic and acidic residues" evidence="5">
    <location>
        <begin position="836"/>
        <end position="857"/>
    </location>
</feature>
<evidence type="ECO:0000259" key="6">
    <source>
        <dbReference type="Pfam" id="PF18876"/>
    </source>
</evidence>
<feature type="compositionally biased region" description="Basic and acidic residues" evidence="5">
    <location>
        <begin position="927"/>
        <end position="955"/>
    </location>
</feature>
<comment type="subcellular location">
    <subcellularLocation>
        <location evidence="1">Nucleus</location>
    </subcellularLocation>
</comment>
<reference evidence="7 8" key="1">
    <citation type="submission" date="2016-07" db="EMBL/GenBank/DDBJ databases">
        <title>Disparate Historic Effective Population Sizes Predicted by Modern Levels of Genome Diversity for the Scaled Quail (Callipepla squamata) and the Northern Bobwhite (Colinus virginianus): Inferences from First and Second Generation Draft Genome Assemblies for Sympatric New World Quail.</title>
        <authorList>
            <person name="Oldeschulte D.L."/>
            <person name="Halley Y.A."/>
            <person name="Bhattarai E.K."/>
            <person name="Brashear W.A."/>
            <person name="Hill J."/>
            <person name="Metz R.P."/>
            <person name="Johnson C.D."/>
            <person name="Rollins D."/>
            <person name="Peterson M.J."/>
            <person name="Bickhart D.M."/>
            <person name="Decker J.E."/>
            <person name="Seabury C.M."/>
        </authorList>
    </citation>
    <scope>NUCLEOTIDE SEQUENCE [LARGE SCALE GENOMIC DNA]</scope>
    <source>
        <strain evidence="7 8">Texas</strain>
        <tissue evidence="7">Leg muscle</tissue>
    </source>
</reference>
<dbReference type="GO" id="GO:0032783">
    <property type="term" value="C:super elongation complex"/>
    <property type="evidence" value="ECO:0007669"/>
    <property type="project" value="TreeGrafter"/>
</dbReference>
<name>A0A226NEK1_CALSU</name>
<evidence type="ECO:0000256" key="4">
    <source>
        <dbReference type="ARBA" id="ARBA00023242"/>
    </source>
</evidence>
<dbReference type="OrthoDB" id="6382204at2759"/>
<dbReference type="GO" id="GO:0010468">
    <property type="term" value="P:regulation of gene expression"/>
    <property type="evidence" value="ECO:0007669"/>
    <property type="project" value="InterPro"/>
</dbReference>
<evidence type="ECO:0000256" key="3">
    <source>
        <dbReference type="ARBA" id="ARBA00022553"/>
    </source>
</evidence>
<dbReference type="Pfam" id="PF05110">
    <property type="entry name" value="AF-4"/>
    <property type="match status" value="1"/>
</dbReference>
<keyword evidence="3" id="KW-0597">Phosphoprotein</keyword>